<organism evidence="1 2">
    <name type="scientific">Methylosinus sporium</name>
    <dbReference type="NCBI Taxonomy" id="428"/>
    <lineage>
        <taxon>Bacteria</taxon>
        <taxon>Pseudomonadati</taxon>
        <taxon>Pseudomonadota</taxon>
        <taxon>Alphaproteobacteria</taxon>
        <taxon>Hyphomicrobiales</taxon>
        <taxon>Methylocystaceae</taxon>
        <taxon>Methylosinus</taxon>
    </lineage>
</organism>
<dbReference type="Proteomes" id="UP000316781">
    <property type="component" value="Unassembled WGS sequence"/>
</dbReference>
<evidence type="ECO:0000313" key="1">
    <source>
        <dbReference type="EMBL" id="TRL28999.1"/>
    </source>
</evidence>
<dbReference type="RefSeq" id="WP_142864195.1">
    <property type="nucleotide sequence ID" value="NZ_VJMF01000078.1"/>
</dbReference>
<reference evidence="1 2" key="1">
    <citation type="submission" date="2019-07" db="EMBL/GenBank/DDBJ databases">
        <title>Ln-dependent methylotrophs.</title>
        <authorList>
            <person name="Tani A."/>
        </authorList>
    </citation>
    <scope>NUCLEOTIDE SEQUENCE [LARGE SCALE GENOMIC DNA]</scope>
    <source>
        <strain evidence="1 2">SM89A</strain>
    </source>
</reference>
<gene>
    <name evidence="1" type="ORF">FM996_18170</name>
</gene>
<dbReference type="EMBL" id="VJMF01000078">
    <property type="protein sequence ID" value="TRL28999.1"/>
    <property type="molecule type" value="Genomic_DNA"/>
</dbReference>
<comment type="caution">
    <text evidence="1">The sequence shown here is derived from an EMBL/GenBank/DDBJ whole genome shotgun (WGS) entry which is preliminary data.</text>
</comment>
<dbReference type="AlphaFoldDB" id="A0A549SH86"/>
<protein>
    <submittedName>
        <fullName evidence="1">Uncharacterized protein</fullName>
    </submittedName>
</protein>
<sequence>MNDQSWIAAVTLRQRLRLWRIRVRSLLQRLRRGLLYGLGRLSKEDAQLIFVDCQSLAGWHPLLILSDDDVLKEINEAFEDDPSLAALVSAACARVSHKWESAGDELYEARRWARNLVEDYARDNDIALLSRESNSGQDDDEQLA</sequence>
<evidence type="ECO:0000313" key="2">
    <source>
        <dbReference type="Proteomes" id="UP000316781"/>
    </source>
</evidence>
<proteinExistence type="predicted"/>
<accession>A0A549SH86</accession>
<name>A0A549SH86_METSR</name>